<dbReference type="PANTHER" id="PTHR43537">
    <property type="entry name" value="TRANSCRIPTIONAL REGULATOR, GNTR FAMILY"/>
    <property type="match status" value="1"/>
</dbReference>
<dbReference type="SUPFAM" id="SSF48008">
    <property type="entry name" value="GntR ligand-binding domain-like"/>
    <property type="match status" value="1"/>
</dbReference>
<dbReference type="InterPro" id="IPR036390">
    <property type="entry name" value="WH_DNA-bd_sf"/>
</dbReference>
<dbReference type="InterPro" id="IPR000524">
    <property type="entry name" value="Tscrpt_reg_HTH_GntR"/>
</dbReference>
<evidence type="ECO:0000259" key="4">
    <source>
        <dbReference type="PROSITE" id="PS50949"/>
    </source>
</evidence>
<organism evidence="5 6">
    <name type="scientific">Acetivibrio clariflavus (strain DSM 19732 / NBRC 101661 / EBR45)</name>
    <name type="common">Clostridium clariflavum</name>
    <dbReference type="NCBI Taxonomy" id="720554"/>
    <lineage>
        <taxon>Bacteria</taxon>
        <taxon>Bacillati</taxon>
        <taxon>Bacillota</taxon>
        <taxon>Clostridia</taxon>
        <taxon>Eubacteriales</taxon>
        <taxon>Oscillospiraceae</taxon>
        <taxon>Acetivibrio</taxon>
    </lineage>
</organism>
<dbReference type="PRINTS" id="PR00035">
    <property type="entry name" value="HTHGNTR"/>
</dbReference>
<dbReference type="SMART" id="SM00345">
    <property type="entry name" value="HTH_GNTR"/>
    <property type="match status" value="1"/>
</dbReference>
<dbReference type="PANTHER" id="PTHR43537:SF24">
    <property type="entry name" value="GLUCONATE OPERON TRANSCRIPTIONAL REPRESSOR"/>
    <property type="match status" value="1"/>
</dbReference>
<feature type="domain" description="HTH gntR-type" evidence="4">
    <location>
        <begin position="13"/>
        <end position="80"/>
    </location>
</feature>
<name>G8M1Q5_ACECE</name>
<dbReference type="PROSITE" id="PS50949">
    <property type="entry name" value="HTH_GNTR"/>
    <property type="match status" value="1"/>
</dbReference>
<dbReference type="Gene3D" id="1.20.120.530">
    <property type="entry name" value="GntR ligand-binding domain-like"/>
    <property type="match status" value="1"/>
</dbReference>
<keyword evidence="2" id="KW-0238">DNA-binding</keyword>
<evidence type="ECO:0000256" key="3">
    <source>
        <dbReference type="ARBA" id="ARBA00023163"/>
    </source>
</evidence>
<protein>
    <submittedName>
        <fullName evidence="5">Transcriptional regulator</fullName>
    </submittedName>
</protein>
<dbReference type="Pfam" id="PF07729">
    <property type="entry name" value="FCD"/>
    <property type="match status" value="1"/>
</dbReference>
<sequence>MAKFKPMDDDNNSSLHGKVFSYLQNDILNGKYKAGDSLIETKLSEELGVSRTPIREAIRQLELEGLVQTIPNKGAIVTGLSAKDIQDIYTIRLAIEGIAARWAAENATEAELKDMKHFLELEEFYTEKNDVEQILKLDTKFHEAIFKASKSKPLMIMLSNFHHYIQRARINSLGMAGRAEEALAEHKAIYQAILERDVKKAEELTIQHVKKASMNYNMRGSEC</sequence>
<dbReference type="SUPFAM" id="SSF46785">
    <property type="entry name" value="Winged helix' DNA-binding domain"/>
    <property type="match status" value="1"/>
</dbReference>
<keyword evidence="6" id="KW-1185">Reference proteome</keyword>
<dbReference type="EMBL" id="CP003065">
    <property type="protein sequence ID" value="AEV70284.1"/>
    <property type="molecule type" value="Genomic_DNA"/>
</dbReference>
<dbReference type="AlphaFoldDB" id="G8M1Q5"/>
<dbReference type="CDD" id="cd07377">
    <property type="entry name" value="WHTH_GntR"/>
    <property type="match status" value="1"/>
</dbReference>
<dbReference type="RefSeq" id="WP_014256787.1">
    <property type="nucleotide sequence ID" value="NC_016627.1"/>
</dbReference>
<dbReference type="OrthoDB" id="9781630at2"/>
<dbReference type="GO" id="GO:0003700">
    <property type="term" value="F:DNA-binding transcription factor activity"/>
    <property type="evidence" value="ECO:0007669"/>
    <property type="project" value="InterPro"/>
</dbReference>
<keyword evidence="3" id="KW-0804">Transcription</keyword>
<accession>G8M1Q5</accession>
<dbReference type="Gene3D" id="1.10.10.10">
    <property type="entry name" value="Winged helix-like DNA-binding domain superfamily/Winged helix DNA-binding domain"/>
    <property type="match status" value="1"/>
</dbReference>
<evidence type="ECO:0000256" key="1">
    <source>
        <dbReference type="ARBA" id="ARBA00023015"/>
    </source>
</evidence>
<dbReference type="HOGENOM" id="CLU_017584_5_1_9"/>
<dbReference type="InterPro" id="IPR036388">
    <property type="entry name" value="WH-like_DNA-bd_sf"/>
</dbReference>
<reference evidence="5 6" key="2">
    <citation type="journal article" date="2012" name="Stand. Genomic Sci.">
        <title>Complete Genome Sequence of Clostridium clariflavum DSM 19732.</title>
        <authorList>
            <person name="Izquierdo J.A."/>
            <person name="Goodwin L."/>
            <person name="Davenport K.W."/>
            <person name="Teshima H."/>
            <person name="Bruce D."/>
            <person name="Detter C."/>
            <person name="Tapia R."/>
            <person name="Han S."/>
            <person name="Land M."/>
            <person name="Hauser L."/>
            <person name="Jeffries C.D."/>
            <person name="Han J."/>
            <person name="Pitluck S."/>
            <person name="Nolan M."/>
            <person name="Chen A."/>
            <person name="Huntemann M."/>
            <person name="Mavromatis K."/>
            <person name="Mikhailova N."/>
            <person name="Liolios K."/>
            <person name="Woyke T."/>
            <person name="Lynd L.R."/>
        </authorList>
    </citation>
    <scope>NUCLEOTIDE SEQUENCE [LARGE SCALE GENOMIC DNA]</scope>
    <source>
        <strain evidence="6">DSM 19732 / NBRC 101661 / EBR45</strain>
    </source>
</reference>
<keyword evidence="1" id="KW-0805">Transcription regulation</keyword>
<evidence type="ECO:0000313" key="6">
    <source>
        <dbReference type="Proteomes" id="UP000005435"/>
    </source>
</evidence>
<dbReference type="KEGG" id="ccl:Clocl_3834"/>
<evidence type="ECO:0000313" key="5">
    <source>
        <dbReference type="EMBL" id="AEV70284.1"/>
    </source>
</evidence>
<dbReference type="Proteomes" id="UP000005435">
    <property type="component" value="Chromosome"/>
</dbReference>
<dbReference type="InterPro" id="IPR011711">
    <property type="entry name" value="GntR_C"/>
</dbReference>
<proteinExistence type="predicted"/>
<reference evidence="6" key="1">
    <citation type="submission" date="2011-12" db="EMBL/GenBank/DDBJ databases">
        <title>Complete sequence of Clostridium clariflavum DSM 19732.</title>
        <authorList>
            <consortium name="US DOE Joint Genome Institute"/>
            <person name="Lucas S."/>
            <person name="Han J."/>
            <person name="Lapidus A."/>
            <person name="Cheng J.-F."/>
            <person name="Goodwin L."/>
            <person name="Pitluck S."/>
            <person name="Peters L."/>
            <person name="Teshima H."/>
            <person name="Detter J.C."/>
            <person name="Han C."/>
            <person name="Tapia R."/>
            <person name="Land M."/>
            <person name="Hauser L."/>
            <person name="Kyrpides N."/>
            <person name="Ivanova N."/>
            <person name="Pagani I."/>
            <person name="Kitzmiller T."/>
            <person name="Lynd L."/>
            <person name="Izquierdo J."/>
            <person name="Woyke T."/>
        </authorList>
    </citation>
    <scope>NUCLEOTIDE SEQUENCE [LARGE SCALE GENOMIC DNA]</scope>
    <source>
        <strain evidence="6">DSM 19732 / NBRC 101661 / EBR45</strain>
    </source>
</reference>
<dbReference type="Pfam" id="PF00392">
    <property type="entry name" value="GntR"/>
    <property type="match status" value="1"/>
</dbReference>
<evidence type="ECO:0000256" key="2">
    <source>
        <dbReference type="ARBA" id="ARBA00023125"/>
    </source>
</evidence>
<dbReference type="SMART" id="SM00895">
    <property type="entry name" value="FCD"/>
    <property type="match status" value="1"/>
</dbReference>
<dbReference type="STRING" id="720554.Clocl_3834"/>
<gene>
    <name evidence="5" type="ordered locus">Clocl_3834</name>
</gene>
<dbReference type="InterPro" id="IPR008920">
    <property type="entry name" value="TF_FadR/GntR_C"/>
</dbReference>
<dbReference type="GO" id="GO:0003677">
    <property type="term" value="F:DNA binding"/>
    <property type="evidence" value="ECO:0007669"/>
    <property type="project" value="UniProtKB-KW"/>
</dbReference>
<dbReference type="eggNOG" id="COG1802">
    <property type="taxonomic scope" value="Bacteria"/>
</dbReference>